<gene>
    <name evidence="1" type="ORF">B2A_14023</name>
</gene>
<reference evidence="1" key="1">
    <citation type="submission" date="2013-08" db="EMBL/GenBank/DDBJ databases">
        <authorList>
            <person name="Mendez C."/>
            <person name="Richter M."/>
            <person name="Ferrer M."/>
            <person name="Sanchez J."/>
        </authorList>
    </citation>
    <scope>NUCLEOTIDE SEQUENCE</scope>
</reference>
<reference evidence="1" key="2">
    <citation type="journal article" date="2014" name="ISME J.">
        <title>Microbial stratification in low pH oxic and suboxic macroscopic growths along an acid mine drainage.</title>
        <authorList>
            <person name="Mendez-Garcia C."/>
            <person name="Mesa V."/>
            <person name="Sprenger R.R."/>
            <person name="Richter M."/>
            <person name="Diez M.S."/>
            <person name="Solano J."/>
            <person name="Bargiela R."/>
            <person name="Golyshina O.V."/>
            <person name="Manteca A."/>
            <person name="Ramos J.L."/>
            <person name="Gallego J.R."/>
            <person name="Llorente I."/>
            <person name="Martins Dos Santos V.A."/>
            <person name="Jensen O.N."/>
            <person name="Pelaez A.I."/>
            <person name="Sanchez J."/>
            <person name="Ferrer M."/>
        </authorList>
    </citation>
    <scope>NUCLEOTIDE SEQUENCE</scope>
</reference>
<organism evidence="1">
    <name type="scientific">mine drainage metagenome</name>
    <dbReference type="NCBI Taxonomy" id="410659"/>
    <lineage>
        <taxon>unclassified sequences</taxon>
        <taxon>metagenomes</taxon>
        <taxon>ecological metagenomes</taxon>
    </lineage>
</organism>
<sequence>MLTALHHPENEAMNDQDRDAAEAIFGELIYSYSRADAIRDGVLVDVSERAKRAGIKHPTACTAGVWALIECLPENDTDTLAGVVADVRLAEVLAALLAAIREARGTDRVAFEALGAALWAQCGPGDTAVPVITIMREGED</sequence>
<name>T0ZPU7_9ZZZZ</name>
<dbReference type="InterPro" id="IPR046480">
    <property type="entry name" value="DUF6573"/>
</dbReference>
<dbReference type="Pfam" id="PF20213">
    <property type="entry name" value="DUF6573"/>
    <property type="match status" value="1"/>
</dbReference>
<dbReference type="AlphaFoldDB" id="T0ZPU7"/>
<protein>
    <submittedName>
        <fullName evidence="1">Uncharacterized protein</fullName>
    </submittedName>
</protein>
<evidence type="ECO:0000313" key="1">
    <source>
        <dbReference type="EMBL" id="EQD30734.1"/>
    </source>
</evidence>
<accession>T0ZPU7</accession>
<dbReference type="EMBL" id="AUZZ01010165">
    <property type="protein sequence ID" value="EQD30734.1"/>
    <property type="molecule type" value="Genomic_DNA"/>
</dbReference>
<comment type="caution">
    <text evidence="1">The sequence shown here is derived from an EMBL/GenBank/DDBJ whole genome shotgun (WGS) entry which is preliminary data.</text>
</comment>
<proteinExistence type="predicted"/>